<feature type="domain" description="Acyl-CoA oxidase/dehydrogenase middle" evidence="8">
    <location>
        <begin position="203"/>
        <end position="308"/>
    </location>
</feature>
<dbReference type="Gene3D" id="1.20.140.10">
    <property type="entry name" value="Butyryl-CoA Dehydrogenase, subunit A, domain 3"/>
    <property type="match status" value="1"/>
</dbReference>
<gene>
    <name evidence="10" type="ORF">F7R26_021410</name>
</gene>
<dbReference type="Pfam" id="PF00441">
    <property type="entry name" value="Acyl-CoA_dh_1"/>
    <property type="match status" value="1"/>
</dbReference>
<dbReference type="InterPro" id="IPR036250">
    <property type="entry name" value="AcylCo_DH-like_C"/>
</dbReference>
<dbReference type="PANTHER" id="PTHR42707">
    <property type="entry name" value="ACYL-COA DEHYDROGENASE"/>
    <property type="match status" value="1"/>
</dbReference>
<dbReference type="InterPro" id="IPR041504">
    <property type="entry name" value="AidB_N"/>
</dbReference>
<dbReference type="InterPro" id="IPR052904">
    <property type="entry name" value="Acyl-CoA_dehydrogenase-like"/>
</dbReference>
<protein>
    <submittedName>
        <fullName evidence="10">Acyl-CoA dehydrogenase family protein</fullName>
    </submittedName>
</protein>
<evidence type="ECO:0000256" key="6">
    <source>
        <dbReference type="SAM" id="SignalP"/>
    </source>
</evidence>
<feature type="domain" description="Acyl-CoA dehydrogenase/oxidase C-terminal" evidence="7">
    <location>
        <begin position="319"/>
        <end position="474"/>
    </location>
</feature>
<evidence type="ECO:0000256" key="3">
    <source>
        <dbReference type="ARBA" id="ARBA00022630"/>
    </source>
</evidence>
<evidence type="ECO:0000256" key="5">
    <source>
        <dbReference type="SAM" id="MobiDB-lite"/>
    </source>
</evidence>
<dbReference type="Gene3D" id="2.40.110.20">
    <property type="match status" value="1"/>
</dbReference>
<dbReference type="PANTHER" id="PTHR42707:SF2">
    <property type="entry name" value="ACD11 DEHYDROGENASE"/>
    <property type="match status" value="1"/>
</dbReference>
<keyword evidence="4" id="KW-0274">FAD</keyword>
<evidence type="ECO:0000259" key="7">
    <source>
        <dbReference type="Pfam" id="PF00441"/>
    </source>
</evidence>
<feature type="region of interest" description="Disordered" evidence="5">
    <location>
        <begin position="1"/>
        <end position="38"/>
    </location>
</feature>
<proteinExistence type="inferred from homology"/>
<dbReference type="SUPFAM" id="SSF56645">
    <property type="entry name" value="Acyl-CoA dehydrogenase NM domain-like"/>
    <property type="match status" value="1"/>
</dbReference>
<evidence type="ECO:0000313" key="10">
    <source>
        <dbReference type="EMBL" id="QOT80054.1"/>
    </source>
</evidence>
<reference evidence="10 11" key="1">
    <citation type="submission" date="2020-10" db="EMBL/GenBank/DDBJ databases">
        <title>Complete genome sequence of Cupriavidus basilensis CCUG 49340T.</title>
        <authorList>
            <person name="Salva-Serra F."/>
            <person name="Donoso R.A."/>
            <person name="Cho K.H."/>
            <person name="Yoo J.A."/>
            <person name="Lee K."/>
            <person name="Yoon S.-H."/>
            <person name="Perez-Pantoja D."/>
            <person name="Moore E.R.B."/>
        </authorList>
    </citation>
    <scope>NUCLEOTIDE SEQUENCE [LARGE SCALE GENOMIC DNA]</scope>
    <source>
        <strain evidence="11">CCUG 49340</strain>
    </source>
</reference>
<dbReference type="Pfam" id="PF18158">
    <property type="entry name" value="AidB_N"/>
    <property type="match status" value="1"/>
</dbReference>
<dbReference type="EMBL" id="CP062804">
    <property type="protein sequence ID" value="QOT80054.1"/>
    <property type="molecule type" value="Genomic_DNA"/>
</dbReference>
<feature type="chain" id="PRO_5043422489" evidence="6">
    <location>
        <begin position="23"/>
        <end position="609"/>
    </location>
</feature>
<dbReference type="InterPro" id="IPR009100">
    <property type="entry name" value="AcylCoA_DH/oxidase_NM_dom_sf"/>
</dbReference>
<accession>A0A643FTW3</accession>
<evidence type="ECO:0000256" key="4">
    <source>
        <dbReference type="ARBA" id="ARBA00022827"/>
    </source>
</evidence>
<feature type="domain" description="Adaptive response protein AidB N-terminal" evidence="9">
    <location>
        <begin position="34"/>
        <end position="197"/>
    </location>
</feature>
<dbReference type="SUPFAM" id="SSF47203">
    <property type="entry name" value="Acyl-CoA dehydrogenase C-terminal domain-like"/>
    <property type="match status" value="1"/>
</dbReference>
<dbReference type="InterPro" id="IPR006091">
    <property type="entry name" value="Acyl-CoA_Oxase/DH_mid-dom"/>
</dbReference>
<dbReference type="InterPro" id="IPR009075">
    <property type="entry name" value="AcylCo_DH/oxidase_C"/>
</dbReference>
<dbReference type="AlphaFoldDB" id="A0A643FTW3"/>
<evidence type="ECO:0000259" key="8">
    <source>
        <dbReference type="Pfam" id="PF02770"/>
    </source>
</evidence>
<evidence type="ECO:0000313" key="11">
    <source>
        <dbReference type="Proteomes" id="UP000397656"/>
    </source>
</evidence>
<dbReference type="GeneID" id="98403490"/>
<name>A0A643FTW3_9BURK</name>
<keyword evidence="3" id="KW-0285">Flavoprotein</keyword>
<evidence type="ECO:0000256" key="2">
    <source>
        <dbReference type="ARBA" id="ARBA00009347"/>
    </source>
</evidence>
<dbReference type="Pfam" id="PF02770">
    <property type="entry name" value="Acyl-CoA_dh_M"/>
    <property type="match status" value="1"/>
</dbReference>
<dbReference type="PROSITE" id="PS00073">
    <property type="entry name" value="ACYL_COA_DH_2"/>
    <property type="match status" value="1"/>
</dbReference>
<evidence type="ECO:0000256" key="1">
    <source>
        <dbReference type="ARBA" id="ARBA00001974"/>
    </source>
</evidence>
<dbReference type="RefSeq" id="WP_150986473.1">
    <property type="nucleotide sequence ID" value="NZ_CP062804.1"/>
</dbReference>
<organism evidence="10 11">
    <name type="scientific">Cupriavidus basilensis</name>
    <dbReference type="NCBI Taxonomy" id="68895"/>
    <lineage>
        <taxon>Bacteria</taxon>
        <taxon>Pseudomonadati</taxon>
        <taxon>Pseudomonadota</taxon>
        <taxon>Betaproteobacteria</taxon>
        <taxon>Burkholderiales</taxon>
        <taxon>Burkholderiaceae</taxon>
        <taxon>Cupriavidus</taxon>
    </lineage>
</organism>
<dbReference type="Gene3D" id="6.10.250.600">
    <property type="match status" value="1"/>
</dbReference>
<feature type="compositionally biased region" description="Low complexity" evidence="5">
    <location>
        <begin position="9"/>
        <end position="35"/>
    </location>
</feature>
<comment type="similarity">
    <text evidence="2">Belongs to the acyl-CoA dehydrogenase family.</text>
</comment>
<dbReference type="GO" id="GO:0003995">
    <property type="term" value="F:acyl-CoA dehydrogenase activity"/>
    <property type="evidence" value="ECO:0007669"/>
    <property type="project" value="InterPro"/>
</dbReference>
<comment type="cofactor">
    <cofactor evidence="1">
        <name>FAD</name>
        <dbReference type="ChEBI" id="CHEBI:57692"/>
    </cofactor>
</comment>
<feature type="signal peptide" evidence="6">
    <location>
        <begin position="1"/>
        <end position="22"/>
    </location>
</feature>
<dbReference type="InterPro" id="IPR006089">
    <property type="entry name" value="Acyl-CoA_DH_CS"/>
</dbReference>
<dbReference type="Proteomes" id="UP000397656">
    <property type="component" value="Chromosome 2"/>
</dbReference>
<keyword evidence="6" id="KW-0732">Signal</keyword>
<evidence type="ECO:0000259" key="9">
    <source>
        <dbReference type="Pfam" id="PF18158"/>
    </source>
</evidence>
<sequence>MQTSAARQTVVSATLSASPASAVPAPSATPAHPVPDQQGVNLFASDPDLRALLPLYLPPDLFAHLLPHLDRMGALAGGVLDELAHTADQNKPTLSHRTRTGIDAQRIDKHPAYVELEKVAFSEFGLAAASHRGGVLGWDKPMPAAAKYALTYLFVQAEFGLCCPLSMTDSLTRTLRKFGDPAVVERFLPNLTTQVFEELYQGAMFMTEQGAGSDVAATTTRAARDAQAEGGWRLSGDKWFCSNPDAALAMVLARVEDENGEAAPGIKGVSLFLLPRTLADGSTNHYRIIRLKDKLGTRSMASGEIRLEGAHAYLVGELGRGFVQMADMINNSRLSNGVRAAGLMRRALSEGQFIARERRAFGKRLLDMPLMRRQLLKLVLPTEQARTMVFQTAEALRRADAGEADAYPLMRVLTPLIKFRACRDARKVTGDAMEMRGGCGYIEEWSDPRLVRDAHLGSIWEGTSNIVALDVLRAIRREGALPVLEAHLAGLLQATPMHAGARATFTAAIARAAKLAARAAEAGADGDVLARQAASALYHVTSAVAMAWEAGRIGSVRRMRLAQLVLLHRVLPQDPLAGEAEPYWLADTIAPPADGAVGATGEVAQVNLF</sequence>